<reference evidence="24" key="2">
    <citation type="submission" date="2025-08" db="UniProtKB">
        <authorList>
            <consortium name="Ensembl"/>
        </authorList>
    </citation>
    <scope>IDENTIFICATION</scope>
</reference>
<dbReference type="FunFam" id="2.60.40.10:FF:001052">
    <property type="entry name" value="Usherin"/>
    <property type="match status" value="1"/>
</dbReference>
<dbReference type="GO" id="GO:0009887">
    <property type="term" value="P:animal organ morphogenesis"/>
    <property type="evidence" value="ECO:0000318"/>
    <property type="project" value="GO_Central"/>
</dbReference>
<evidence type="ECO:0000256" key="6">
    <source>
        <dbReference type="ARBA" id="ARBA00022729"/>
    </source>
</evidence>
<dbReference type="GO" id="GO:0060171">
    <property type="term" value="C:stereocilium membrane"/>
    <property type="evidence" value="ECO:0007669"/>
    <property type="project" value="UniProtKB-SubCell"/>
</dbReference>
<dbReference type="SUPFAM" id="SSF49899">
    <property type="entry name" value="Concanavalin A-like lectins/glucanases"/>
    <property type="match status" value="1"/>
</dbReference>
<feature type="domain" description="Fibronectin type-III" evidence="22">
    <location>
        <begin position="1242"/>
        <end position="1360"/>
    </location>
</feature>
<reference evidence="24" key="3">
    <citation type="submission" date="2025-09" db="UniProtKB">
        <authorList>
            <consortium name="Ensembl"/>
        </authorList>
    </citation>
    <scope>IDENTIFICATION</scope>
</reference>
<dbReference type="PROSITE" id="PS51117">
    <property type="entry name" value="LAMININ_NTER"/>
    <property type="match status" value="1"/>
</dbReference>
<dbReference type="GeneTree" id="ENSGT00940000158456"/>
<feature type="disulfide bond" evidence="19">
    <location>
        <begin position="985"/>
        <end position="999"/>
    </location>
</feature>
<dbReference type="GO" id="GO:0005518">
    <property type="term" value="F:collagen binding"/>
    <property type="evidence" value="ECO:0007669"/>
    <property type="project" value="UniProtKB-ARBA"/>
</dbReference>
<dbReference type="GO" id="GO:0005576">
    <property type="term" value="C:extracellular region"/>
    <property type="evidence" value="ECO:0007669"/>
    <property type="project" value="UniProtKB-SubCell"/>
</dbReference>
<dbReference type="InterPro" id="IPR008211">
    <property type="entry name" value="Laminin_N"/>
</dbReference>
<evidence type="ECO:0000256" key="5">
    <source>
        <dbReference type="ARBA" id="ARBA00022692"/>
    </source>
</evidence>
<dbReference type="FunFam" id="2.60.40.10:FF:001882">
    <property type="entry name" value="Usherin"/>
    <property type="match status" value="1"/>
</dbReference>
<dbReference type="GO" id="GO:0007601">
    <property type="term" value="P:visual perception"/>
    <property type="evidence" value="ECO:0007669"/>
    <property type="project" value="UniProtKB-KW"/>
</dbReference>
<evidence type="ECO:0000256" key="10">
    <source>
        <dbReference type="ARBA" id="ARBA00023136"/>
    </source>
</evidence>
<dbReference type="CDD" id="cd00063">
    <property type="entry name" value="FN3"/>
    <property type="match status" value="4"/>
</dbReference>
<dbReference type="FunFam" id="2.10.25.10:FF:000313">
    <property type="entry name" value="Usherin"/>
    <property type="match status" value="1"/>
</dbReference>
<feature type="disulfide bond" evidence="19">
    <location>
        <begin position="768"/>
        <end position="777"/>
    </location>
</feature>
<dbReference type="SMART" id="SM00060">
    <property type="entry name" value="FN3"/>
    <property type="match status" value="4"/>
</dbReference>
<evidence type="ECO:0000259" key="23">
    <source>
        <dbReference type="PROSITE" id="PS51117"/>
    </source>
</evidence>
<feature type="disulfide bond" evidence="19">
    <location>
        <begin position="1002"/>
        <end position="1014"/>
    </location>
</feature>
<feature type="disulfide bond" evidence="19">
    <location>
        <begin position="1004"/>
        <end position="1021"/>
    </location>
</feature>
<dbReference type="InterPro" id="IPR002049">
    <property type="entry name" value="LE_dom"/>
</dbReference>
<evidence type="ECO:0000256" key="7">
    <source>
        <dbReference type="ARBA" id="ARBA00022737"/>
    </source>
</evidence>
<feature type="domain" description="Laminin EGF-like" evidence="21">
    <location>
        <begin position="900"/>
        <end position="950"/>
    </location>
</feature>
<comment type="subunit">
    <text evidence="17">Interacts with collagen IV and fibronectin via its laminin EGF-like domains. Interaction with collagen may be required for stable integration into the basement membrane. Interacts with NINL. Interacts with USH1C. Component of USH2 complex, composed of ADGRV1, PDZD7, USH2A and WHRN. Interacts with ADGRV1/MASS1 (via N-terminal PDZ domain). Interacts (via the cytoplasmic region) with WHRN. Interacts (via the cytoplasmic region) with PDZD7. Interacts (via the cytoplasmic region) with VEZT and MYO7A (via MyTH4-FERM domains); the interaction associates VEZT with the USH2 complex at the stereocilia base.</text>
</comment>
<keyword evidence="5 20" id="KW-0812">Transmembrane</keyword>
<dbReference type="Ensembl" id="ENSMODT00000005208.4">
    <property type="protein sequence ID" value="ENSMODP00000005098.3"/>
    <property type="gene ID" value="ENSMODG00000004113.4"/>
</dbReference>
<evidence type="ECO:0000256" key="3">
    <source>
        <dbReference type="ARBA" id="ARBA00022525"/>
    </source>
</evidence>
<comment type="caution">
    <text evidence="19">Lacks conserved residue(s) required for the propagation of feature annotation.</text>
</comment>
<feature type="domain" description="Laminin EGF-like" evidence="21">
    <location>
        <begin position="847"/>
        <end position="899"/>
    </location>
</feature>
<feature type="domain" description="Fibronectin type-III" evidence="22">
    <location>
        <begin position="1058"/>
        <end position="1146"/>
    </location>
</feature>
<evidence type="ECO:0000256" key="1">
    <source>
        <dbReference type="ARBA" id="ARBA00004613"/>
    </source>
</evidence>
<feature type="domain" description="Laminin EGF-like" evidence="21">
    <location>
        <begin position="1002"/>
        <end position="1052"/>
    </location>
</feature>
<dbReference type="eggNOG" id="KOG1836">
    <property type="taxonomic scope" value="Eukaryota"/>
</dbReference>
<dbReference type="GO" id="GO:0005604">
    <property type="term" value="C:basement membrane"/>
    <property type="evidence" value="ECO:0000318"/>
    <property type="project" value="GO_Central"/>
</dbReference>
<evidence type="ECO:0000313" key="25">
    <source>
        <dbReference type="Proteomes" id="UP000002280"/>
    </source>
</evidence>
<evidence type="ECO:0000256" key="15">
    <source>
        <dbReference type="ARBA" id="ARBA00023305"/>
    </source>
</evidence>
<keyword evidence="3" id="KW-0964">Secreted</keyword>
<evidence type="ECO:0000256" key="13">
    <source>
        <dbReference type="ARBA" id="ARBA00023273"/>
    </source>
</evidence>
<feature type="disulfide bond" evidence="19">
    <location>
        <begin position="953"/>
        <end position="970"/>
    </location>
</feature>
<dbReference type="InterPro" id="IPR036116">
    <property type="entry name" value="FN3_sf"/>
</dbReference>
<keyword evidence="14 19" id="KW-0424">Laminin EGF-like domain</keyword>
<dbReference type="InterPro" id="IPR006558">
    <property type="entry name" value="LamG-like"/>
</dbReference>
<dbReference type="eggNOG" id="KOG3510">
    <property type="taxonomic scope" value="Eukaryota"/>
</dbReference>
<dbReference type="FunFam" id="2.10.25.10:FF:000094">
    <property type="entry name" value="Laminin subunit alpha-2"/>
    <property type="match status" value="1"/>
</dbReference>
<feature type="disulfide bond" evidence="19">
    <location>
        <begin position="749"/>
        <end position="766"/>
    </location>
</feature>
<dbReference type="FunFam" id="2.10.25.10:FF:000224">
    <property type="entry name" value="Usherin"/>
    <property type="match status" value="1"/>
</dbReference>
<feature type="disulfide bond" evidence="19">
    <location>
        <begin position="951"/>
        <end position="963"/>
    </location>
</feature>
<comment type="subcellular location">
    <subcellularLocation>
        <location evidence="16">Cell projection</location>
        <location evidence="16">Stereocilium membrane</location>
        <topology evidence="16">Single-pass type I membrane protein</topology>
    </subcellularLocation>
    <subcellularLocation>
        <location evidence="1">Secreted</location>
    </subcellularLocation>
</comment>
<keyword evidence="10 20" id="KW-0472">Membrane</keyword>
<feature type="domain" description="Laminin EGF-like" evidence="21">
    <location>
        <begin position="694"/>
        <end position="746"/>
    </location>
</feature>
<evidence type="ECO:0000313" key="24">
    <source>
        <dbReference type="Ensembl" id="ENSMODP00000005098.3"/>
    </source>
</evidence>
<dbReference type="FunFam" id="2.10.25.10:FF:000275">
    <property type="entry name" value="usherin"/>
    <property type="match status" value="2"/>
</dbReference>
<keyword evidence="25" id="KW-1185">Reference proteome</keyword>
<dbReference type="Gene3D" id="2.60.120.200">
    <property type="match status" value="1"/>
</dbReference>
<dbReference type="CDD" id="cd00055">
    <property type="entry name" value="EGF_Lam"/>
    <property type="match status" value="10"/>
</dbReference>
<dbReference type="SUPFAM" id="SSF49265">
    <property type="entry name" value="Fibronectin type III"/>
    <property type="match status" value="3"/>
</dbReference>
<dbReference type="GO" id="GO:0009888">
    <property type="term" value="P:tissue development"/>
    <property type="evidence" value="ECO:0000318"/>
    <property type="project" value="GO_Central"/>
</dbReference>
<feature type="disulfide bond" evidence="19">
    <location>
        <begin position="870"/>
        <end position="879"/>
    </location>
</feature>
<dbReference type="FunFam" id="2.60.40.10:FF:001172">
    <property type="entry name" value="Usherin"/>
    <property type="match status" value="1"/>
</dbReference>
<evidence type="ECO:0000256" key="11">
    <source>
        <dbReference type="ARBA" id="ARBA00023157"/>
    </source>
</evidence>
<dbReference type="FunFam" id="2.60.120.260:FF:000069">
    <property type="entry name" value="Usherin"/>
    <property type="match status" value="1"/>
</dbReference>
<dbReference type="GO" id="GO:0045494">
    <property type="term" value="P:photoreceptor cell maintenance"/>
    <property type="evidence" value="ECO:0007669"/>
    <property type="project" value="UniProtKB-ARBA"/>
</dbReference>
<keyword evidence="15" id="KW-0844">Vision</keyword>
<evidence type="ECO:0000256" key="12">
    <source>
        <dbReference type="ARBA" id="ARBA00023180"/>
    </source>
</evidence>
<dbReference type="SMART" id="SM00180">
    <property type="entry name" value="EGF_Lam"/>
    <property type="match status" value="10"/>
</dbReference>
<keyword evidence="4" id="KW-0716">Sensory transduction</keyword>
<dbReference type="FunFam" id="2.10.25.10:FF:000090">
    <property type="entry name" value="laminin subunit alpha"/>
    <property type="match status" value="2"/>
</dbReference>
<dbReference type="Pfam" id="PF13385">
    <property type="entry name" value="Laminin_G_3"/>
    <property type="match status" value="1"/>
</dbReference>
<keyword evidence="6" id="KW-0732">Signal</keyword>
<feature type="domain" description="Laminin EGF-like" evidence="21">
    <location>
        <begin position="747"/>
        <end position="794"/>
    </location>
</feature>
<feature type="transmembrane region" description="Helical" evidence="20">
    <location>
        <begin position="12"/>
        <end position="31"/>
    </location>
</feature>
<dbReference type="PANTHER" id="PTHR10574:SF274">
    <property type="entry name" value="USHERIN"/>
    <property type="match status" value="1"/>
</dbReference>
<feature type="disulfide bond" evidence="19">
    <location>
        <begin position="717"/>
        <end position="726"/>
    </location>
</feature>
<feature type="disulfide bond" evidence="19">
    <location>
        <begin position="922"/>
        <end position="931"/>
    </location>
</feature>
<dbReference type="Gene3D" id="2.60.40.10">
    <property type="entry name" value="Immunoglobulins"/>
    <property type="match status" value="4"/>
</dbReference>
<feature type="domain" description="Laminin EGF-like" evidence="21">
    <location>
        <begin position="951"/>
        <end position="1001"/>
    </location>
</feature>
<reference evidence="24 25" key="1">
    <citation type="journal article" date="2007" name="Nature">
        <title>Genome of the marsupial Monodelphis domestica reveals innovation in non-coding sequences.</title>
        <authorList>
            <person name="Mikkelsen T.S."/>
            <person name="Wakefield M.J."/>
            <person name="Aken B."/>
            <person name="Amemiya C.T."/>
            <person name="Chang J.L."/>
            <person name="Duke S."/>
            <person name="Garber M."/>
            <person name="Gentles A.J."/>
            <person name="Goodstadt L."/>
            <person name="Heger A."/>
            <person name="Jurka J."/>
            <person name="Kamal M."/>
            <person name="Mauceli E."/>
            <person name="Searle S.M."/>
            <person name="Sharpe T."/>
            <person name="Baker M.L."/>
            <person name="Batzer M.A."/>
            <person name="Benos P.V."/>
            <person name="Belov K."/>
            <person name="Clamp M."/>
            <person name="Cook A."/>
            <person name="Cuff J."/>
            <person name="Das R."/>
            <person name="Davidow L."/>
            <person name="Deakin J.E."/>
            <person name="Fazzari M.J."/>
            <person name="Glass J.L."/>
            <person name="Grabherr M."/>
            <person name="Greally J.M."/>
            <person name="Gu W."/>
            <person name="Hore T.A."/>
            <person name="Huttley G.A."/>
            <person name="Kleber M."/>
            <person name="Jirtle R.L."/>
            <person name="Koina E."/>
            <person name="Lee J.T."/>
            <person name="Mahony S."/>
            <person name="Marra M.A."/>
            <person name="Miller R.D."/>
            <person name="Nicholls R.D."/>
            <person name="Oda M."/>
            <person name="Papenfuss A.T."/>
            <person name="Parra Z.E."/>
            <person name="Pollock D.D."/>
            <person name="Ray D.A."/>
            <person name="Schein J.E."/>
            <person name="Speed T.P."/>
            <person name="Thompson K."/>
            <person name="VandeBerg J.L."/>
            <person name="Wade C.M."/>
            <person name="Walker J.A."/>
            <person name="Waters P.D."/>
            <person name="Webber C."/>
            <person name="Weidman J.R."/>
            <person name="Xie X."/>
            <person name="Zody M.C."/>
            <person name="Baldwin J."/>
            <person name="Abdouelleil A."/>
            <person name="Abdulkadir J."/>
            <person name="Abebe A."/>
            <person name="Abera B."/>
            <person name="Abreu J."/>
            <person name="Acer S.C."/>
            <person name="Aftuck L."/>
            <person name="Alexander A."/>
            <person name="An P."/>
            <person name="Anderson E."/>
            <person name="Anderson S."/>
            <person name="Arachi H."/>
            <person name="Azer M."/>
            <person name="Bachantsang P."/>
            <person name="Barry A."/>
            <person name="Bayul T."/>
            <person name="Berlin A."/>
            <person name="Bessette D."/>
            <person name="Bloom T."/>
            <person name="Bloom T."/>
            <person name="Boguslavskiy L."/>
            <person name="Bonnet C."/>
            <person name="Boukhgalter B."/>
            <person name="Bourzgui I."/>
            <person name="Brown A."/>
            <person name="Cahill P."/>
            <person name="Channer S."/>
            <person name="Cheshatsang Y."/>
            <person name="Chuda L."/>
            <person name="Citroen M."/>
            <person name="Collymore A."/>
            <person name="Cooke P."/>
            <person name="Costello M."/>
            <person name="D'Aco K."/>
            <person name="Daza R."/>
            <person name="De Haan G."/>
            <person name="DeGray S."/>
            <person name="DeMaso C."/>
            <person name="Dhargay N."/>
            <person name="Dooley K."/>
            <person name="Dooley E."/>
            <person name="Doricent M."/>
            <person name="Dorje P."/>
            <person name="Dorjee K."/>
            <person name="Dupes A."/>
            <person name="Elong R."/>
            <person name="Falk J."/>
            <person name="Farina A."/>
            <person name="Faro S."/>
            <person name="Ferguson D."/>
            <person name="Fisher S."/>
            <person name="Foley C.D."/>
            <person name="Franke A."/>
            <person name="Friedrich D."/>
            <person name="Gadbois L."/>
            <person name="Gearin G."/>
            <person name="Gearin C.R."/>
            <person name="Giannoukos G."/>
            <person name="Goode T."/>
            <person name="Graham J."/>
            <person name="Grandbois E."/>
            <person name="Grewal S."/>
            <person name="Gyaltsen K."/>
            <person name="Hafez N."/>
            <person name="Hagos B."/>
            <person name="Hall J."/>
            <person name="Henson C."/>
            <person name="Hollinger A."/>
            <person name="Honan T."/>
            <person name="Huard M.D."/>
            <person name="Hughes L."/>
            <person name="Hurhula B."/>
            <person name="Husby M.E."/>
            <person name="Kamat A."/>
            <person name="Kanga B."/>
            <person name="Kashin S."/>
            <person name="Khazanovich D."/>
            <person name="Kisner P."/>
            <person name="Lance K."/>
            <person name="Lara M."/>
            <person name="Lee W."/>
            <person name="Lennon N."/>
            <person name="Letendre F."/>
            <person name="LeVine R."/>
            <person name="Lipovsky A."/>
            <person name="Liu X."/>
            <person name="Liu J."/>
            <person name="Liu S."/>
            <person name="Lokyitsang T."/>
            <person name="Lokyitsang Y."/>
            <person name="Lubonja R."/>
            <person name="Lui A."/>
            <person name="MacDonald P."/>
            <person name="Magnisalis V."/>
            <person name="Maru K."/>
            <person name="Matthews C."/>
            <person name="McCusker W."/>
            <person name="McDonough S."/>
            <person name="Mehta T."/>
            <person name="Meldrim J."/>
            <person name="Meneus L."/>
            <person name="Mihai O."/>
            <person name="Mihalev A."/>
            <person name="Mihova T."/>
            <person name="Mittelman R."/>
            <person name="Mlenga V."/>
            <person name="Montmayeur A."/>
            <person name="Mulrain L."/>
            <person name="Navidi A."/>
            <person name="Naylor J."/>
            <person name="Negash T."/>
            <person name="Nguyen T."/>
            <person name="Nguyen N."/>
            <person name="Nicol R."/>
            <person name="Norbu C."/>
            <person name="Norbu N."/>
            <person name="Novod N."/>
            <person name="O'Neill B."/>
            <person name="Osman S."/>
            <person name="Markiewicz E."/>
            <person name="Oyono O.L."/>
            <person name="Patti C."/>
            <person name="Phunkhang P."/>
            <person name="Pierre F."/>
            <person name="Priest M."/>
            <person name="Raghuraman S."/>
            <person name="Rege F."/>
            <person name="Reyes R."/>
            <person name="Rise C."/>
            <person name="Rogov P."/>
            <person name="Ross K."/>
            <person name="Ryan E."/>
            <person name="Settipalli S."/>
            <person name="Shea T."/>
            <person name="Sherpa N."/>
            <person name="Shi L."/>
            <person name="Shih D."/>
            <person name="Sparrow T."/>
            <person name="Spaulding J."/>
            <person name="Stalker J."/>
            <person name="Stange-Thomann N."/>
            <person name="Stavropoulos S."/>
            <person name="Stone C."/>
            <person name="Strader C."/>
            <person name="Tesfaye S."/>
            <person name="Thomson T."/>
            <person name="Thoulutsang Y."/>
            <person name="Thoulutsang D."/>
            <person name="Topham K."/>
            <person name="Topping I."/>
            <person name="Tsamla T."/>
            <person name="Vassiliev H."/>
            <person name="Vo A."/>
            <person name="Wangchuk T."/>
            <person name="Wangdi T."/>
            <person name="Weiand M."/>
            <person name="Wilkinson J."/>
            <person name="Wilson A."/>
            <person name="Yadav S."/>
            <person name="Young G."/>
            <person name="Yu Q."/>
            <person name="Zembek L."/>
            <person name="Zhong D."/>
            <person name="Zimmer A."/>
            <person name="Zwirko Z."/>
            <person name="Jaffe D.B."/>
            <person name="Alvarez P."/>
            <person name="Brockman W."/>
            <person name="Butler J."/>
            <person name="Chin C."/>
            <person name="Gnerre S."/>
            <person name="MacCallum I."/>
            <person name="Graves J.A."/>
            <person name="Ponting C.P."/>
            <person name="Breen M."/>
            <person name="Samollow P.B."/>
            <person name="Lander E.S."/>
            <person name="Lindblad-Toh K."/>
        </authorList>
    </citation>
    <scope>NUCLEOTIDE SEQUENCE [LARGE SCALE GENOMIC DNA]</scope>
</reference>
<feature type="domain" description="Fibronectin type-III" evidence="22">
    <location>
        <begin position="1148"/>
        <end position="1241"/>
    </location>
</feature>
<evidence type="ECO:0000256" key="2">
    <source>
        <dbReference type="ARBA" id="ARBA00022475"/>
    </source>
</evidence>
<keyword evidence="2" id="KW-1003">Cell membrane</keyword>
<dbReference type="FunFam" id="2.60.120.200:FF:000111">
    <property type="entry name" value="Usherin"/>
    <property type="match status" value="1"/>
</dbReference>
<evidence type="ECO:0000256" key="4">
    <source>
        <dbReference type="ARBA" id="ARBA00022606"/>
    </source>
</evidence>
<evidence type="ECO:0000256" key="17">
    <source>
        <dbReference type="ARBA" id="ARBA00065195"/>
    </source>
</evidence>
<feature type="disulfide bond" evidence="19">
    <location>
        <begin position="1023"/>
        <end position="1032"/>
    </location>
</feature>
<feature type="disulfide bond" evidence="19">
    <location>
        <begin position="664"/>
        <end position="673"/>
    </location>
</feature>
<evidence type="ECO:0000256" key="16">
    <source>
        <dbReference type="ARBA" id="ARBA00060418"/>
    </source>
</evidence>
<dbReference type="Proteomes" id="UP000002280">
    <property type="component" value="Chromosome 2"/>
</dbReference>
<dbReference type="InterPro" id="IPR013320">
    <property type="entry name" value="ConA-like_dom_sf"/>
</dbReference>
<feature type="disulfide bond" evidence="19">
    <location>
        <begin position="747"/>
        <end position="759"/>
    </location>
</feature>
<feature type="domain" description="Fibronectin type-III" evidence="22">
    <location>
        <begin position="1366"/>
        <end position="1468"/>
    </location>
</feature>
<dbReference type="PROSITE" id="PS01248">
    <property type="entry name" value="EGF_LAM_1"/>
    <property type="match status" value="1"/>
</dbReference>
<dbReference type="InParanoid" id="F6UDP9"/>
<dbReference type="STRING" id="13616.ENSMODP00000005098"/>
<evidence type="ECO:0000256" key="8">
    <source>
        <dbReference type="ARBA" id="ARBA00022740"/>
    </source>
</evidence>
<keyword evidence="12" id="KW-0325">Glycoprotein</keyword>
<dbReference type="PROSITE" id="PS50853">
    <property type="entry name" value="FN3"/>
    <property type="match status" value="4"/>
</dbReference>
<dbReference type="Bgee" id="ENSMODG00000004113">
    <property type="expression patterns" value="Expressed in ovary"/>
</dbReference>
<dbReference type="GO" id="GO:0007605">
    <property type="term" value="P:sensory perception of sound"/>
    <property type="evidence" value="ECO:0007669"/>
    <property type="project" value="UniProtKB-KW"/>
</dbReference>
<dbReference type="Gene3D" id="2.10.25.10">
    <property type="entry name" value="Laminin"/>
    <property type="match status" value="9"/>
</dbReference>
<proteinExistence type="predicted"/>
<dbReference type="Pfam" id="PF00041">
    <property type="entry name" value="fn3"/>
    <property type="match status" value="3"/>
</dbReference>
<feature type="domain" description="Laminin EGF-like" evidence="21">
    <location>
        <begin position="795"/>
        <end position="846"/>
    </location>
</feature>
<feature type="domain" description="Laminin EGF-like" evidence="21">
    <location>
        <begin position="641"/>
        <end position="693"/>
    </location>
</feature>
<evidence type="ECO:0000256" key="19">
    <source>
        <dbReference type="PROSITE-ProRule" id="PRU00460"/>
    </source>
</evidence>
<dbReference type="Pfam" id="PF00053">
    <property type="entry name" value="EGF_laminin"/>
    <property type="match status" value="10"/>
</dbReference>
<feature type="disulfide bond" evidence="19">
    <location>
        <begin position="817"/>
        <end position="826"/>
    </location>
</feature>
<sequence>MNYLAHSWDYRFLFHVIGTLILAYFASIPLASSQGLFPRLQNVGALKNVSIVPTQATCGLPGRSAFCHSSIAAESIQYCTQRFCIQDCPYRSSSPSYIALFSEGLRSCITTDKNDLHPDSPSNSTSFIFGNLKDCFSLPHSPRLATSFALAVWLKPEQEGVMCVIEKAVDGQIVFKLTISEKETMFYYRTVNGLQPPIKVMTLGRILVKKWIHLSVQVHHTKISFFINGLEDDHTAFDVRTLHGPVTDLAPGAVRIGQSSKGSEQFIGRMQDFRLYQVALPNRDILEIFSGELLYLHTQSECRCPVSHPRVHPLVQRYCLPNDADDTTNDRVLRLNSEAHPLSYINDNDIGTSWISHVFKNMTELENGVAITIDLENGQYQVFYIVLQFFSPQPTGIQIQRKKMNHLDWEDWQYFARNCSDFGMKNNDRLENPDSVNCLQLPNFTPYSRGNVTFSILTPEPNRRPGYNNFYKTPSLQEFVKATQIRIHLFGQYYTTESSVNFRHRYYGVDEITISGRCNCHGHANDCDMISKPYRCFCSQESYTEGRHCDRCLPLYNDKPFHQGDQVHAFNCKPCQCNNHSRSCHYDKTMDPFPAEYYRGGGGVCDNCQHNTTGRNCELCKDYLFRQVGADPSARDICKPCDCYEVGTKNGSLLCDQIGGQCNCKRHVSGRQCNQCQDGFYNLQELAPDGCSPCNCNTSGTVDGDITCHQNSGQCKCKGNVIGLKCDRCNFGFKILRSFNKDGCEPCHCNLYGSVNKFCNPLSGQCKCKKDAKGLQCDACVENFYGLDIDGCKLCDCNTEGTLSGTVCDAKTGQCTCKPNVGGRRCDECLDGYYQLRQNNSFFCLPCNCNKAGTVNDSLLCDKSTGQCPCKAGVRGLQCNHCEPHRYNLTISNLQGCQMCECDSLGTLADAVCDQISGQCPCLPNHQGRQCNQCKPGFYVSPGNKTGCLPCSCHTAGAVHQVCNSLTGQCICQGASIIGQRCDHCKDHYFGFDPLAGRCQPCNCHLPGALNGSCHLVTGQCFCKQFVTGLKCDDCVPGASHLDIHNLFGCSKTPSQQPPPRGQVQSSSTINLSWHPPDSPNAHWLTYSLFRDGIEIYMTEDKYPYGVHNFTDTALLPYTSYSYHLLTTNVHGSERSATVIYRTKSGTPEGNLNLHYVFPVSPYSVTLYWTAPLNNSGPIEKYILSCTPLDSIQPCGAYEGLDTLATIWNLIPFTKYHFSVQACTSGGCLHSLPLIITTAQAPPQGMDPPTVQTISSTELYIEWHPPEEPNGIIIRYELHMRRLQSNDEQTMTESRVFQYSGWLNPQTVTASANENALTPPQTTTIITGLEPYTKYEFSVVAVNMAGSVSSDWISERTGESAPVFMPPPSVFPLSPYSLNVSWMKPENNATRGEIVEYKVNLISEQILHQQPSLEVSQVLYTAEAHEFFYVVRGLKPYRTYHFTISLCNLIGCVTSDPGMGQTLATAPVHVRAPHVEGINCTVMKISWLPPGELNGPSPIYLLERRETSLPALDTEMIKGIRFIGNGYYKFPSSTLPINTDFTGMRIN</sequence>
<keyword evidence="13" id="KW-0966">Cell projection</keyword>
<dbReference type="SMART" id="SM00136">
    <property type="entry name" value="LamNT"/>
    <property type="match status" value="1"/>
</dbReference>
<keyword evidence="9 20" id="KW-1133">Transmembrane helix</keyword>
<dbReference type="FunFam" id="2.10.25.10:FF:000412">
    <property type="entry name" value="Usherin"/>
    <property type="match status" value="1"/>
</dbReference>
<evidence type="ECO:0000259" key="22">
    <source>
        <dbReference type="PROSITE" id="PS50853"/>
    </source>
</evidence>
<feature type="disulfide bond" evidence="19">
    <location>
        <begin position="934"/>
        <end position="948"/>
    </location>
</feature>
<dbReference type="PANTHER" id="PTHR10574">
    <property type="entry name" value="NETRIN/LAMININ-RELATED"/>
    <property type="match status" value="1"/>
</dbReference>
<evidence type="ECO:0000256" key="14">
    <source>
        <dbReference type="ARBA" id="ARBA00023292"/>
    </source>
</evidence>
<feature type="domain" description="Laminin N-terminal" evidence="23">
    <location>
        <begin position="275"/>
        <end position="517"/>
    </location>
</feature>
<organism evidence="24 25">
    <name type="scientific">Monodelphis domestica</name>
    <name type="common">Gray short-tailed opossum</name>
    <dbReference type="NCBI Taxonomy" id="13616"/>
    <lineage>
        <taxon>Eukaryota</taxon>
        <taxon>Metazoa</taxon>
        <taxon>Chordata</taxon>
        <taxon>Craniata</taxon>
        <taxon>Vertebrata</taxon>
        <taxon>Euteleostomi</taxon>
        <taxon>Mammalia</taxon>
        <taxon>Metatheria</taxon>
        <taxon>Didelphimorphia</taxon>
        <taxon>Didelphidae</taxon>
        <taxon>Monodelphis</taxon>
    </lineage>
</organism>
<evidence type="ECO:0000259" key="21">
    <source>
        <dbReference type="PROSITE" id="PS50027"/>
    </source>
</evidence>
<dbReference type="Gene3D" id="2.60.120.260">
    <property type="entry name" value="Galactose-binding domain-like"/>
    <property type="match status" value="1"/>
</dbReference>
<evidence type="ECO:0000256" key="18">
    <source>
        <dbReference type="ARBA" id="ARBA00072076"/>
    </source>
</evidence>
<dbReference type="FunFam" id="2.10.25.10:FF:000330">
    <property type="entry name" value="usherin"/>
    <property type="match status" value="1"/>
</dbReference>
<accession>F6UDP9</accession>
<dbReference type="InterPro" id="IPR003961">
    <property type="entry name" value="FN3_dom"/>
</dbReference>
<dbReference type="InterPro" id="IPR050440">
    <property type="entry name" value="Laminin/Netrin_ECM"/>
</dbReference>
<name>F6UDP9_MONDO</name>
<protein>
    <recommendedName>
        <fullName evidence="18">Usherin</fullName>
    </recommendedName>
</protein>
<keyword evidence="8" id="KW-1009">Hearing</keyword>
<dbReference type="Pfam" id="PF00055">
    <property type="entry name" value="Laminin_N"/>
    <property type="match status" value="1"/>
</dbReference>
<evidence type="ECO:0000256" key="9">
    <source>
        <dbReference type="ARBA" id="ARBA00022989"/>
    </source>
</evidence>
<dbReference type="PROSITE" id="PS50027">
    <property type="entry name" value="EGF_LAM_2"/>
    <property type="match status" value="8"/>
</dbReference>
<dbReference type="SUPFAM" id="SSF57196">
    <property type="entry name" value="EGF/Laminin"/>
    <property type="match status" value="10"/>
</dbReference>
<dbReference type="SMART" id="SM00560">
    <property type="entry name" value="LamGL"/>
    <property type="match status" value="1"/>
</dbReference>
<evidence type="ECO:0000256" key="20">
    <source>
        <dbReference type="SAM" id="Phobius"/>
    </source>
</evidence>
<dbReference type="OMA" id="KPYRCFC"/>
<keyword evidence="11 19" id="KW-1015">Disulfide bond</keyword>
<dbReference type="HOGENOM" id="CLU_000067_0_0_1"/>
<dbReference type="FunFam" id="2.60.40.10:FF:001085">
    <property type="entry name" value="Usherin"/>
    <property type="match status" value="1"/>
</dbReference>
<dbReference type="InterPro" id="IPR013783">
    <property type="entry name" value="Ig-like_fold"/>
</dbReference>
<keyword evidence="7" id="KW-0677">Repeat</keyword>
<dbReference type="PRINTS" id="PR00011">
    <property type="entry name" value="EGFLAMININ"/>
</dbReference>